<dbReference type="InterPro" id="IPR011047">
    <property type="entry name" value="Quinoprotein_ADH-like_sf"/>
</dbReference>
<gene>
    <name evidence="1" type="ORF">ACFSR8_04265</name>
</gene>
<keyword evidence="2" id="KW-1185">Reference proteome</keyword>
<dbReference type="Proteomes" id="UP001597476">
    <property type="component" value="Unassembled WGS sequence"/>
</dbReference>
<organism evidence="1 2">
    <name type="scientific">Hyunsoonleella rubra</name>
    <dbReference type="NCBI Taxonomy" id="1737062"/>
    <lineage>
        <taxon>Bacteria</taxon>
        <taxon>Pseudomonadati</taxon>
        <taxon>Bacteroidota</taxon>
        <taxon>Flavobacteriia</taxon>
        <taxon>Flavobacteriales</taxon>
        <taxon>Flavobacteriaceae</taxon>
    </lineage>
</organism>
<evidence type="ECO:0000313" key="1">
    <source>
        <dbReference type="EMBL" id="MFD2725417.1"/>
    </source>
</evidence>
<accession>A0ABW5T8D8</accession>
<dbReference type="EMBL" id="JBHULY010000005">
    <property type="protein sequence ID" value="MFD2725417.1"/>
    <property type="molecule type" value="Genomic_DNA"/>
</dbReference>
<dbReference type="PROSITE" id="PS51257">
    <property type="entry name" value="PROKAR_LIPOPROTEIN"/>
    <property type="match status" value="1"/>
</dbReference>
<proteinExistence type="predicted"/>
<dbReference type="SUPFAM" id="SSF50998">
    <property type="entry name" value="Quinoprotein alcohol dehydrogenase-like"/>
    <property type="match status" value="1"/>
</dbReference>
<protein>
    <submittedName>
        <fullName evidence="1">Ribonuclease HII</fullName>
    </submittedName>
</protein>
<reference evidence="2" key="1">
    <citation type="journal article" date="2019" name="Int. J. Syst. Evol. Microbiol.">
        <title>The Global Catalogue of Microorganisms (GCM) 10K type strain sequencing project: providing services to taxonomists for standard genome sequencing and annotation.</title>
        <authorList>
            <consortium name="The Broad Institute Genomics Platform"/>
            <consortium name="The Broad Institute Genome Sequencing Center for Infectious Disease"/>
            <person name="Wu L."/>
            <person name="Ma J."/>
        </authorList>
    </citation>
    <scope>NUCLEOTIDE SEQUENCE [LARGE SCALE GENOMIC DNA]</scope>
    <source>
        <strain evidence="2">KCTC 42398</strain>
    </source>
</reference>
<evidence type="ECO:0000313" key="2">
    <source>
        <dbReference type="Proteomes" id="UP001597476"/>
    </source>
</evidence>
<dbReference type="RefSeq" id="WP_380289347.1">
    <property type="nucleotide sequence ID" value="NZ_JBHULY010000005.1"/>
</dbReference>
<sequence>MRFFCYSLLLILVCSCSNSRTKRAQLIDFTPEDSEIVLKTSNLENLKSALQNNGFVQAFSKTETYGITEKQLENLSYLNPTGDILVCFSKENDSTQYTVISKYTEDIFSSDSLKNYSEETLKFKNKTIVKSILNNSTFYSTVIDSTFLLSSSKNILDRSFEGNGRVSKLANFNDVVDVDETFSALIKADSSSLKSFFIEERLSAEKLTDILALDIQMEQNDVYFNGIAKSLDSLYNILDIFKGTVPQENKMPWITPNNSDGFLSVTFDDFATLYPNLAQYWAKDSISNTTKLFDNITEIGVIYEDDERAIVLHSIDIIATQDALLGDQNIIETYRDVSVFEFGQPEIFAKTLTPFIEYTTASRYCLIDDFFVFSNSMELLQNIIANHQNKTTLGERKNYRKLTEHLSSESSMMFVLRPHLLETVVAKNLGASKNLKLDAYRLSGLQFINDSDFAHVHGAIQKKGKNAIQNSITEEFNVKLENDLLNAPQLVTNHVTKQKEIVVQDINNTLYLISNRGKVLWKKRLNGPILGEVTQMDIYKNGRLQLVFATPNRVYLIDRKGRDVGPFPLKFNDNITQPLSLFDYDNNKKYRLLVTQGQNVLMYDTKGKIVKGFTFKSANAPIVSQPKHFRIGAKDYLVLKTRSKLYILDRTGKTRVTPKANTSFSNEPVFLYQNKFTTTASNSELVSIDTRGNTSKVNLNLSSNHSLETTSKTRVTLNDNKLGIKSKVVELDFGNYTRPKIFYINNKIYVSVTDLQAKKVLLFDSQGTMRPNFPVYGNSIIDLDNTDKDNALEFVVKGENNSILMYQIN</sequence>
<comment type="caution">
    <text evidence="1">The sequence shown here is derived from an EMBL/GenBank/DDBJ whole genome shotgun (WGS) entry which is preliminary data.</text>
</comment>
<name>A0ABW5T8D8_9FLAO</name>